<keyword evidence="7" id="KW-0378">Hydrolase</keyword>
<sequence>MARKSFYVVKRGRRCGIFYDWDECKSQVDRFTNASYKWYTTYEEALSEWEKHLSTRDLASISRHVQPPVCVQEQVFPGGIIFLRTRDHLGKLLFPPSKLLY</sequence>
<keyword evidence="11" id="KW-1185">Reference proteome</keyword>
<accession>A0A5P1EG72</accession>
<dbReference type="Gramene" id="ONK64895">
    <property type="protein sequence ID" value="ONK64895"/>
    <property type="gene ID" value="A4U43_C07F31200"/>
</dbReference>
<evidence type="ECO:0000256" key="1">
    <source>
        <dbReference type="ARBA" id="ARBA00001946"/>
    </source>
</evidence>
<gene>
    <name evidence="10" type="ORF">A4U43_C07F31200</name>
</gene>
<dbReference type="Gene3D" id="3.40.970.10">
    <property type="entry name" value="Ribonuclease H1, N-terminal domain"/>
    <property type="match status" value="1"/>
</dbReference>
<dbReference type="Proteomes" id="UP000243459">
    <property type="component" value="Chromosome 7"/>
</dbReference>
<proteinExistence type="inferred from homology"/>
<dbReference type="EC" id="3.1.26.4" evidence="3"/>
<dbReference type="GO" id="GO:0004523">
    <property type="term" value="F:RNA-DNA hybrid ribonuclease activity"/>
    <property type="evidence" value="ECO:0007669"/>
    <property type="project" value="UniProtKB-EC"/>
</dbReference>
<evidence type="ECO:0000256" key="3">
    <source>
        <dbReference type="ARBA" id="ARBA00012180"/>
    </source>
</evidence>
<evidence type="ECO:0000256" key="8">
    <source>
        <dbReference type="ARBA" id="ARBA00022842"/>
    </source>
</evidence>
<evidence type="ECO:0000256" key="5">
    <source>
        <dbReference type="ARBA" id="ARBA00022723"/>
    </source>
</evidence>
<protein>
    <recommendedName>
        <fullName evidence="3">ribonuclease H</fullName>
        <ecNumber evidence="3">3.1.26.4</ecNumber>
    </recommendedName>
</protein>
<evidence type="ECO:0000313" key="11">
    <source>
        <dbReference type="Proteomes" id="UP000243459"/>
    </source>
</evidence>
<evidence type="ECO:0000256" key="7">
    <source>
        <dbReference type="ARBA" id="ARBA00022801"/>
    </source>
</evidence>
<dbReference type="InterPro" id="IPR011320">
    <property type="entry name" value="RNase_H1_N"/>
</dbReference>
<evidence type="ECO:0000256" key="2">
    <source>
        <dbReference type="ARBA" id="ARBA00005300"/>
    </source>
</evidence>
<evidence type="ECO:0000256" key="4">
    <source>
        <dbReference type="ARBA" id="ARBA00022722"/>
    </source>
</evidence>
<reference evidence="11" key="1">
    <citation type="journal article" date="2017" name="Nat. Commun.">
        <title>The asparagus genome sheds light on the origin and evolution of a young Y chromosome.</title>
        <authorList>
            <person name="Harkess A."/>
            <person name="Zhou J."/>
            <person name="Xu C."/>
            <person name="Bowers J.E."/>
            <person name="Van der Hulst R."/>
            <person name="Ayyampalayam S."/>
            <person name="Mercati F."/>
            <person name="Riccardi P."/>
            <person name="McKain M.R."/>
            <person name="Kakrana A."/>
            <person name="Tang H."/>
            <person name="Ray J."/>
            <person name="Groenendijk J."/>
            <person name="Arikit S."/>
            <person name="Mathioni S.M."/>
            <person name="Nakano M."/>
            <person name="Shan H."/>
            <person name="Telgmann-Rauber A."/>
            <person name="Kanno A."/>
            <person name="Yue Z."/>
            <person name="Chen H."/>
            <person name="Li W."/>
            <person name="Chen Y."/>
            <person name="Xu X."/>
            <person name="Zhang Y."/>
            <person name="Luo S."/>
            <person name="Chen H."/>
            <person name="Gao J."/>
            <person name="Mao Z."/>
            <person name="Pires J.C."/>
            <person name="Luo M."/>
            <person name="Kudrna D."/>
            <person name="Wing R.A."/>
            <person name="Meyers B.C."/>
            <person name="Yi K."/>
            <person name="Kong H."/>
            <person name="Lavrijsen P."/>
            <person name="Sunseri F."/>
            <person name="Falavigna A."/>
            <person name="Ye Y."/>
            <person name="Leebens-Mack J.H."/>
            <person name="Chen G."/>
        </authorList>
    </citation>
    <scope>NUCLEOTIDE SEQUENCE [LARGE SCALE GENOMIC DNA]</scope>
    <source>
        <strain evidence="11">cv. DH0086</strain>
    </source>
</reference>
<comment type="similarity">
    <text evidence="2">Belongs to the RNase H family.</text>
</comment>
<evidence type="ECO:0000259" key="9">
    <source>
        <dbReference type="Pfam" id="PF01693"/>
    </source>
</evidence>
<dbReference type="FunFam" id="3.40.970.10:FF:000001">
    <property type="entry name" value="Ribonuclease H1"/>
    <property type="match status" value="1"/>
</dbReference>
<dbReference type="Pfam" id="PF01693">
    <property type="entry name" value="Cauli_VI"/>
    <property type="match status" value="1"/>
</dbReference>
<dbReference type="SUPFAM" id="SSF55658">
    <property type="entry name" value="L9 N-domain-like"/>
    <property type="match status" value="1"/>
</dbReference>
<dbReference type="GO" id="GO:0046872">
    <property type="term" value="F:metal ion binding"/>
    <property type="evidence" value="ECO:0007669"/>
    <property type="project" value="UniProtKB-KW"/>
</dbReference>
<feature type="domain" description="Ribonuclease H1 N-terminal" evidence="9">
    <location>
        <begin position="6"/>
        <end position="45"/>
    </location>
</feature>
<keyword evidence="6" id="KW-0255">Endonuclease</keyword>
<keyword evidence="5" id="KW-0479">Metal-binding</keyword>
<dbReference type="EMBL" id="CM007387">
    <property type="protein sequence ID" value="ONK64895.1"/>
    <property type="molecule type" value="Genomic_DNA"/>
</dbReference>
<dbReference type="InterPro" id="IPR037056">
    <property type="entry name" value="RNase_H1_N_sf"/>
</dbReference>
<evidence type="ECO:0000256" key="6">
    <source>
        <dbReference type="ARBA" id="ARBA00022759"/>
    </source>
</evidence>
<dbReference type="InterPro" id="IPR009027">
    <property type="entry name" value="Ribosomal_bL9/RNase_H1_N"/>
</dbReference>
<name>A0A5P1EG72_ASPOF</name>
<keyword evidence="8" id="KW-0460">Magnesium</keyword>
<dbReference type="AlphaFoldDB" id="A0A5P1EG72"/>
<comment type="cofactor">
    <cofactor evidence="1">
        <name>Mg(2+)</name>
        <dbReference type="ChEBI" id="CHEBI:18420"/>
    </cofactor>
</comment>
<evidence type="ECO:0000313" key="10">
    <source>
        <dbReference type="EMBL" id="ONK64895.1"/>
    </source>
</evidence>
<keyword evidence="4" id="KW-0540">Nuclease</keyword>
<organism evidence="10 11">
    <name type="scientific">Asparagus officinalis</name>
    <name type="common">Garden asparagus</name>
    <dbReference type="NCBI Taxonomy" id="4686"/>
    <lineage>
        <taxon>Eukaryota</taxon>
        <taxon>Viridiplantae</taxon>
        <taxon>Streptophyta</taxon>
        <taxon>Embryophyta</taxon>
        <taxon>Tracheophyta</taxon>
        <taxon>Spermatophyta</taxon>
        <taxon>Magnoliopsida</taxon>
        <taxon>Liliopsida</taxon>
        <taxon>Asparagales</taxon>
        <taxon>Asparagaceae</taxon>
        <taxon>Asparagoideae</taxon>
        <taxon>Asparagus</taxon>
    </lineage>
</organism>